<dbReference type="GO" id="GO:0005737">
    <property type="term" value="C:cytoplasm"/>
    <property type="evidence" value="ECO:0007669"/>
    <property type="project" value="TreeGrafter"/>
</dbReference>
<protein>
    <recommendedName>
        <fullName evidence="3">Lipocalin/cytosolic fatty-acid binding domain-containing protein</fullName>
    </recommendedName>
</protein>
<dbReference type="InterPro" id="IPR012674">
    <property type="entry name" value="Calycin"/>
</dbReference>
<dbReference type="PANTHER" id="PTHR10612:SF62">
    <property type="entry name" value="LIPOCALIN_CYTOSOLIC FATTY-ACID BINDING DOMAIN-CONTAINING PROTEIN"/>
    <property type="match status" value="1"/>
</dbReference>
<dbReference type="GO" id="GO:0031409">
    <property type="term" value="F:pigment binding"/>
    <property type="evidence" value="ECO:0007669"/>
    <property type="project" value="InterPro"/>
</dbReference>
<dbReference type="InterPro" id="IPR000566">
    <property type="entry name" value="Lipocln_cytosolic_FA-bd_dom"/>
</dbReference>
<dbReference type="PANTHER" id="PTHR10612">
    <property type="entry name" value="APOLIPOPROTEIN D"/>
    <property type="match status" value="1"/>
</dbReference>
<evidence type="ECO:0000313" key="5">
    <source>
        <dbReference type="Proteomes" id="UP001075354"/>
    </source>
</evidence>
<keyword evidence="1" id="KW-1015">Disulfide bond</keyword>
<dbReference type="GO" id="GO:0006629">
    <property type="term" value="P:lipid metabolic process"/>
    <property type="evidence" value="ECO:0007669"/>
    <property type="project" value="TreeGrafter"/>
</dbReference>
<dbReference type="SUPFAM" id="SSF50814">
    <property type="entry name" value="Lipocalins"/>
    <property type="match status" value="2"/>
</dbReference>
<dbReference type="Gene3D" id="2.40.128.20">
    <property type="match status" value="2"/>
</dbReference>
<dbReference type="AlphaFoldDB" id="A0AAV7XN35"/>
<proteinExistence type="predicted"/>
<dbReference type="InterPro" id="IPR003057">
    <property type="entry name" value="Invtbrt_color"/>
</dbReference>
<accession>A0AAV7XN35</accession>
<dbReference type="PRINTS" id="PR01273">
    <property type="entry name" value="INVTBRTCOLOR"/>
</dbReference>
<reference evidence="4" key="1">
    <citation type="submission" date="2022-12" db="EMBL/GenBank/DDBJ databases">
        <title>Chromosome-level genome assembly of the bean flower thrips Megalurothrips usitatus.</title>
        <authorList>
            <person name="Ma L."/>
            <person name="Liu Q."/>
            <person name="Li H."/>
            <person name="Cai W."/>
        </authorList>
    </citation>
    <scope>NUCLEOTIDE SEQUENCE</scope>
    <source>
        <strain evidence="4">Cailab_2022a</strain>
    </source>
</reference>
<evidence type="ECO:0000256" key="2">
    <source>
        <dbReference type="SAM" id="SignalP"/>
    </source>
</evidence>
<dbReference type="GO" id="GO:0000302">
    <property type="term" value="P:response to reactive oxygen species"/>
    <property type="evidence" value="ECO:0007669"/>
    <property type="project" value="TreeGrafter"/>
</dbReference>
<evidence type="ECO:0000256" key="1">
    <source>
        <dbReference type="ARBA" id="ARBA00023157"/>
    </source>
</evidence>
<comment type="caution">
    <text evidence="4">The sequence shown here is derived from an EMBL/GenBank/DDBJ whole genome shotgun (WGS) entry which is preliminary data.</text>
</comment>
<dbReference type="Pfam" id="PF00061">
    <property type="entry name" value="Lipocalin"/>
    <property type="match status" value="1"/>
</dbReference>
<feature type="domain" description="Lipocalin/cytosolic fatty-acid binding" evidence="3">
    <location>
        <begin position="61"/>
        <end position="189"/>
    </location>
</feature>
<name>A0AAV7XN35_9NEOP</name>
<gene>
    <name evidence="4" type="ORF">ONE63_009228</name>
</gene>
<keyword evidence="5" id="KW-1185">Reference proteome</keyword>
<organism evidence="4 5">
    <name type="scientific">Megalurothrips usitatus</name>
    <name type="common">bean blossom thrips</name>
    <dbReference type="NCBI Taxonomy" id="439358"/>
    <lineage>
        <taxon>Eukaryota</taxon>
        <taxon>Metazoa</taxon>
        <taxon>Ecdysozoa</taxon>
        <taxon>Arthropoda</taxon>
        <taxon>Hexapoda</taxon>
        <taxon>Insecta</taxon>
        <taxon>Pterygota</taxon>
        <taxon>Neoptera</taxon>
        <taxon>Paraneoptera</taxon>
        <taxon>Thysanoptera</taxon>
        <taxon>Terebrantia</taxon>
        <taxon>Thripoidea</taxon>
        <taxon>Thripidae</taxon>
        <taxon>Megalurothrips</taxon>
    </lineage>
</organism>
<dbReference type="Proteomes" id="UP001075354">
    <property type="component" value="Chromosome 7"/>
</dbReference>
<sequence>MPSSRPPPALPGLVVAVLVTAAASAARAVYSCPDLETQRDFNATKYFGKWVEMLRSTGMSENKLLQCGTIAYAWEDPNRTVTFEITNYQPDTDLTWTDRVSATVQDLDAGKFTVQNWPVGPGEPDRPVSSYWVLATDYTNYSLVYSCITPAEGIPMVGVWVLARSREAYGDAAKAAVTNALQRNAVTREMVFEDVRQTSCPPDSCAPCPSSVTAGLDVDKLAGRWWEVQHSLYSGGGLKQGCSRTIFSKIADGVQIDLYTVEYTSETGKSVGVNKSLSAKWTDAGTKSGDFVITKGFVGGDRYSDRGAWRPRLSQDSRDRLCILGTDYDTWAAMSICVKNGWIAHNATNGGGDSSRRPTTSGVWVLSRRHGLTTEQQMLANKAVVTAGIPAADMVMSPSTPCSAAALEDAGGSGAAAAAPLILLVSSLAAGAKLF</sequence>
<evidence type="ECO:0000313" key="4">
    <source>
        <dbReference type="EMBL" id="KAJ1526062.1"/>
    </source>
</evidence>
<dbReference type="EMBL" id="JAPTSV010000007">
    <property type="protein sequence ID" value="KAJ1526062.1"/>
    <property type="molecule type" value="Genomic_DNA"/>
</dbReference>
<keyword evidence="2" id="KW-0732">Signal</keyword>
<feature type="chain" id="PRO_5043328195" description="Lipocalin/cytosolic fatty-acid binding domain-containing protein" evidence="2">
    <location>
        <begin position="29"/>
        <end position="435"/>
    </location>
</feature>
<feature type="signal peptide" evidence="2">
    <location>
        <begin position="1"/>
        <end position="28"/>
    </location>
</feature>
<evidence type="ECO:0000259" key="3">
    <source>
        <dbReference type="Pfam" id="PF00061"/>
    </source>
</evidence>